<keyword evidence="4" id="KW-0804">Transcription</keyword>
<dbReference type="SUPFAM" id="SSF46785">
    <property type="entry name" value="Winged helix' DNA-binding domain"/>
    <property type="match status" value="1"/>
</dbReference>
<dbReference type="Pfam" id="PF03965">
    <property type="entry name" value="Penicillinase_R"/>
    <property type="match status" value="1"/>
</dbReference>
<accession>A0A382L2F8</accession>
<evidence type="ECO:0000256" key="1">
    <source>
        <dbReference type="ARBA" id="ARBA00011046"/>
    </source>
</evidence>
<keyword evidence="2" id="KW-0805">Transcription regulation</keyword>
<dbReference type="Gene3D" id="1.10.10.10">
    <property type="entry name" value="Winged helix-like DNA-binding domain superfamily/Winged helix DNA-binding domain"/>
    <property type="match status" value="1"/>
</dbReference>
<organism evidence="5">
    <name type="scientific">marine metagenome</name>
    <dbReference type="NCBI Taxonomy" id="408172"/>
    <lineage>
        <taxon>unclassified sequences</taxon>
        <taxon>metagenomes</taxon>
        <taxon>ecological metagenomes</taxon>
    </lineage>
</organism>
<dbReference type="PIRSF" id="PIRSF019455">
    <property type="entry name" value="CopR_AtkY"/>
    <property type="match status" value="1"/>
</dbReference>
<evidence type="ECO:0000256" key="2">
    <source>
        <dbReference type="ARBA" id="ARBA00023015"/>
    </source>
</evidence>
<reference evidence="5" key="1">
    <citation type="submission" date="2018-05" db="EMBL/GenBank/DDBJ databases">
        <authorList>
            <person name="Lanie J.A."/>
            <person name="Ng W.-L."/>
            <person name="Kazmierczak K.M."/>
            <person name="Andrzejewski T.M."/>
            <person name="Davidsen T.M."/>
            <person name="Wayne K.J."/>
            <person name="Tettelin H."/>
            <person name="Glass J.I."/>
            <person name="Rusch D."/>
            <person name="Podicherti R."/>
            <person name="Tsui H.-C.T."/>
            <person name="Winkler M.E."/>
        </authorList>
    </citation>
    <scope>NUCLEOTIDE SEQUENCE</scope>
</reference>
<sequence>MEILFFDRGSKTVAFKKLHRLDLEIMKVIWELGQATVSEVLDTINRKLAYTTVATTMKHLEQKGFLTYTVDGRTFVYQPLIQEAEVSQSMLSDLLERFFDNSVERLVNTLLETEQIDSVELDLLQQLINRHKEGDTNE</sequence>
<dbReference type="GO" id="GO:0045892">
    <property type="term" value="P:negative regulation of DNA-templated transcription"/>
    <property type="evidence" value="ECO:0007669"/>
    <property type="project" value="InterPro"/>
</dbReference>
<dbReference type="InterPro" id="IPR036390">
    <property type="entry name" value="WH_DNA-bd_sf"/>
</dbReference>
<dbReference type="AlphaFoldDB" id="A0A382L2F8"/>
<evidence type="ECO:0008006" key="6">
    <source>
        <dbReference type="Google" id="ProtNLM"/>
    </source>
</evidence>
<dbReference type="InterPro" id="IPR036388">
    <property type="entry name" value="WH-like_DNA-bd_sf"/>
</dbReference>
<dbReference type="GO" id="GO:0003677">
    <property type="term" value="F:DNA binding"/>
    <property type="evidence" value="ECO:0007669"/>
    <property type="project" value="UniProtKB-KW"/>
</dbReference>
<comment type="similarity">
    <text evidence="1">Belongs to the BlaI transcriptional regulatory family.</text>
</comment>
<evidence type="ECO:0000313" key="5">
    <source>
        <dbReference type="EMBL" id="SVC30789.1"/>
    </source>
</evidence>
<protein>
    <recommendedName>
        <fullName evidence="6">HTH marR-type domain-containing protein</fullName>
    </recommendedName>
</protein>
<dbReference type="EMBL" id="UINC01084287">
    <property type="protein sequence ID" value="SVC30789.1"/>
    <property type="molecule type" value="Genomic_DNA"/>
</dbReference>
<dbReference type="InterPro" id="IPR005650">
    <property type="entry name" value="BlaI_family"/>
</dbReference>
<keyword evidence="3" id="KW-0238">DNA-binding</keyword>
<name>A0A382L2F8_9ZZZZ</name>
<evidence type="ECO:0000256" key="4">
    <source>
        <dbReference type="ARBA" id="ARBA00023163"/>
    </source>
</evidence>
<dbReference type="Gene3D" id="1.10.4040.10">
    <property type="entry name" value="Penicillinase repressor domain"/>
    <property type="match status" value="1"/>
</dbReference>
<gene>
    <name evidence="5" type="ORF">METZ01_LOCUS283643</name>
</gene>
<evidence type="ECO:0000256" key="3">
    <source>
        <dbReference type="ARBA" id="ARBA00023125"/>
    </source>
</evidence>
<proteinExistence type="inferred from homology"/>